<evidence type="ECO:0000313" key="2">
    <source>
        <dbReference type="EMBL" id="OGE89824.1"/>
    </source>
</evidence>
<comment type="caution">
    <text evidence="2">The sequence shown here is derived from an EMBL/GenBank/DDBJ whole genome shotgun (WGS) entry which is preliminary data.</text>
</comment>
<dbReference type="EMBL" id="MFEY01000008">
    <property type="protein sequence ID" value="OGE89824.1"/>
    <property type="molecule type" value="Genomic_DNA"/>
</dbReference>
<feature type="compositionally biased region" description="Basic and acidic residues" evidence="1">
    <location>
        <begin position="76"/>
        <end position="98"/>
    </location>
</feature>
<organism evidence="2 3">
    <name type="scientific">Candidatus Doudnabacteria bacterium RIFCSPHIGHO2_12_FULL_48_16</name>
    <dbReference type="NCBI Taxonomy" id="1817838"/>
    <lineage>
        <taxon>Bacteria</taxon>
        <taxon>Candidatus Doudnaibacteriota</taxon>
    </lineage>
</organism>
<proteinExistence type="predicted"/>
<accession>A0A1F5PJ47</accession>
<feature type="region of interest" description="Disordered" evidence="1">
    <location>
        <begin position="75"/>
        <end position="98"/>
    </location>
</feature>
<reference evidence="2 3" key="1">
    <citation type="journal article" date="2016" name="Nat. Commun.">
        <title>Thousands of microbial genomes shed light on interconnected biogeochemical processes in an aquifer system.</title>
        <authorList>
            <person name="Anantharaman K."/>
            <person name="Brown C.T."/>
            <person name="Hug L.A."/>
            <person name="Sharon I."/>
            <person name="Castelle C.J."/>
            <person name="Probst A.J."/>
            <person name="Thomas B.C."/>
            <person name="Singh A."/>
            <person name="Wilkins M.J."/>
            <person name="Karaoz U."/>
            <person name="Brodie E.L."/>
            <person name="Williams K.H."/>
            <person name="Hubbard S.S."/>
            <person name="Banfield J.F."/>
        </authorList>
    </citation>
    <scope>NUCLEOTIDE SEQUENCE [LARGE SCALE GENOMIC DNA]</scope>
</reference>
<protein>
    <submittedName>
        <fullName evidence="2">Uncharacterized protein</fullName>
    </submittedName>
</protein>
<evidence type="ECO:0000256" key="1">
    <source>
        <dbReference type="SAM" id="MobiDB-lite"/>
    </source>
</evidence>
<name>A0A1F5PJ47_9BACT</name>
<sequence>MKTRLETLESIHDSLLEEKMRLEIAVRNLEDRGDDDVVIPRLTPFNMEGQKTKKELVAEYQERIEKVEHAILTTEKLIEEEHDQTRQPKKESVGTKEE</sequence>
<dbReference type="AlphaFoldDB" id="A0A1F5PJ47"/>
<dbReference type="Proteomes" id="UP000177682">
    <property type="component" value="Unassembled WGS sequence"/>
</dbReference>
<gene>
    <name evidence="2" type="ORF">A3E29_00350</name>
</gene>
<evidence type="ECO:0000313" key="3">
    <source>
        <dbReference type="Proteomes" id="UP000177682"/>
    </source>
</evidence>